<protein>
    <submittedName>
        <fullName evidence="2">Uncharacterized protein</fullName>
    </submittedName>
</protein>
<proteinExistence type="predicted"/>
<comment type="caution">
    <text evidence="2">The sequence shown here is derived from an EMBL/GenBank/DDBJ whole genome shotgun (WGS) entry which is preliminary data.</text>
</comment>
<feature type="compositionally biased region" description="Polar residues" evidence="1">
    <location>
        <begin position="54"/>
        <end position="64"/>
    </location>
</feature>
<feature type="region of interest" description="Disordered" evidence="1">
    <location>
        <begin position="49"/>
        <end position="70"/>
    </location>
</feature>
<accession>A0ABW4T8D1</accession>
<organism evidence="2 3">
    <name type="scientific">Nonomuraea mangrovi</name>
    <dbReference type="NCBI Taxonomy" id="2316207"/>
    <lineage>
        <taxon>Bacteria</taxon>
        <taxon>Bacillati</taxon>
        <taxon>Actinomycetota</taxon>
        <taxon>Actinomycetes</taxon>
        <taxon>Streptosporangiales</taxon>
        <taxon>Streptosporangiaceae</taxon>
        <taxon>Nonomuraea</taxon>
    </lineage>
</organism>
<sequence>MRSPRTGRRKAMTCCGYTSPARRAWAMISDTGSTTRAWQCRPVTTTRCPPGFTNPATQPTSNRGTCVRWD</sequence>
<evidence type="ECO:0000256" key="1">
    <source>
        <dbReference type="SAM" id="MobiDB-lite"/>
    </source>
</evidence>
<name>A0ABW4T8D1_9ACTN</name>
<gene>
    <name evidence="2" type="ORF">ACFSKW_34670</name>
</gene>
<reference evidence="3" key="1">
    <citation type="journal article" date="2019" name="Int. J. Syst. Evol. Microbiol.">
        <title>The Global Catalogue of Microorganisms (GCM) 10K type strain sequencing project: providing services to taxonomists for standard genome sequencing and annotation.</title>
        <authorList>
            <consortium name="The Broad Institute Genomics Platform"/>
            <consortium name="The Broad Institute Genome Sequencing Center for Infectious Disease"/>
            <person name="Wu L."/>
            <person name="Ma J."/>
        </authorList>
    </citation>
    <scope>NUCLEOTIDE SEQUENCE [LARGE SCALE GENOMIC DNA]</scope>
    <source>
        <strain evidence="3">ICMP 6774ER</strain>
    </source>
</reference>
<keyword evidence="3" id="KW-1185">Reference proteome</keyword>
<evidence type="ECO:0000313" key="2">
    <source>
        <dbReference type="EMBL" id="MFD1936629.1"/>
    </source>
</evidence>
<dbReference type="Proteomes" id="UP001597368">
    <property type="component" value="Unassembled WGS sequence"/>
</dbReference>
<evidence type="ECO:0000313" key="3">
    <source>
        <dbReference type="Proteomes" id="UP001597368"/>
    </source>
</evidence>
<dbReference type="EMBL" id="JBHUFV010000051">
    <property type="protein sequence ID" value="MFD1936629.1"/>
    <property type="molecule type" value="Genomic_DNA"/>
</dbReference>
<dbReference type="RefSeq" id="WP_379577083.1">
    <property type="nucleotide sequence ID" value="NZ_JBHUFV010000051.1"/>
</dbReference>